<accession>A0AAD5H703</accession>
<dbReference type="Proteomes" id="UP001205105">
    <property type="component" value="Unassembled WGS sequence"/>
</dbReference>
<name>A0AAD5H703_9CHLO</name>
<evidence type="ECO:0000313" key="2">
    <source>
        <dbReference type="EMBL" id="KAI7846291.1"/>
    </source>
</evidence>
<reference evidence="2" key="1">
    <citation type="submission" date="2020-11" db="EMBL/GenBank/DDBJ databases">
        <title>Chlorella ohadii genome sequencing and assembly.</title>
        <authorList>
            <person name="Murik O."/>
            <person name="Treves H."/>
            <person name="Kedem I."/>
            <person name="Shotland Y."/>
            <person name="Kaplan A."/>
        </authorList>
    </citation>
    <scope>NUCLEOTIDE SEQUENCE</scope>
    <source>
        <strain evidence="2">1</strain>
    </source>
</reference>
<gene>
    <name evidence="2" type="ORF">COHA_000219</name>
</gene>
<proteinExistence type="predicted"/>
<feature type="compositionally biased region" description="Low complexity" evidence="1">
    <location>
        <begin position="179"/>
        <end position="200"/>
    </location>
</feature>
<feature type="region of interest" description="Disordered" evidence="1">
    <location>
        <begin position="385"/>
        <end position="419"/>
    </location>
</feature>
<organism evidence="2 3">
    <name type="scientific">Chlorella ohadii</name>
    <dbReference type="NCBI Taxonomy" id="2649997"/>
    <lineage>
        <taxon>Eukaryota</taxon>
        <taxon>Viridiplantae</taxon>
        <taxon>Chlorophyta</taxon>
        <taxon>core chlorophytes</taxon>
        <taxon>Trebouxiophyceae</taxon>
        <taxon>Chlorellales</taxon>
        <taxon>Chlorellaceae</taxon>
        <taxon>Chlorella clade</taxon>
        <taxon>Chlorella</taxon>
    </lineage>
</organism>
<sequence>MLPALQLLLPGTGRVALPAGALLVVVQHRLYGAALHLASYCPQTGQVLRCRAGLRQEEAKLYMHPRRRVPTWDSSDGWKLLFPELSEDEPQICLFQAVVARFGAVGQAIIPQPAPTAGLAAISQPGSDVEVLSPPQQQCQALAAFAQQQQQSYQQQQQQSYQQEQQAWQLALPEPAQQLQARPTMMSQQWVLSPPQQQQQSHHHHQQQQQQAWQLASPEPVQPLHAHPTPLPQQWVLPPIQLPPRDQHLPPQPEQLLPWEAPSSQAQLPQMHSLAPPQGCLATAGQQPLAQHAWEGSVWQQQAEPPVPQVPSLEPARQLQPQVSMSDVMALPPAQPQPEMPLPWMPLSSPPPLATQQAQQAQQAPLGPEDAPHWWDIVGASLTGEAPASLGTPRAATLGSPRQPQAPGGHMPADAAPGAGDAALPAAADQSLLNELGLDGWGEAGFLEGLDEGDLDSLLNFVFDREAAGA</sequence>
<feature type="compositionally biased region" description="Low complexity" evidence="1">
    <location>
        <begin position="207"/>
        <end position="217"/>
    </location>
</feature>
<feature type="region of interest" description="Disordered" evidence="1">
    <location>
        <begin position="179"/>
        <end position="233"/>
    </location>
</feature>
<feature type="compositionally biased region" description="Pro residues" evidence="1">
    <location>
        <begin position="333"/>
        <end position="353"/>
    </location>
</feature>
<protein>
    <submittedName>
        <fullName evidence="2">Uncharacterized protein</fullName>
    </submittedName>
</protein>
<comment type="caution">
    <text evidence="2">The sequence shown here is derived from an EMBL/GenBank/DDBJ whole genome shotgun (WGS) entry which is preliminary data.</text>
</comment>
<evidence type="ECO:0000313" key="3">
    <source>
        <dbReference type="Proteomes" id="UP001205105"/>
    </source>
</evidence>
<dbReference type="AlphaFoldDB" id="A0AAD5H703"/>
<keyword evidence="3" id="KW-1185">Reference proteome</keyword>
<feature type="compositionally biased region" description="Low complexity" evidence="1">
    <location>
        <begin position="406"/>
        <end position="419"/>
    </location>
</feature>
<dbReference type="EMBL" id="JADXDR010000005">
    <property type="protein sequence ID" value="KAI7846291.1"/>
    <property type="molecule type" value="Genomic_DNA"/>
</dbReference>
<feature type="compositionally biased region" description="Low complexity" evidence="1">
    <location>
        <begin position="354"/>
        <end position="366"/>
    </location>
</feature>
<feature type="region of interest" description="Disordered" evidence="1">
    <location>
        <begin position="301"/>
        <end position="368"/>
    </location>
</feature>
<evidence type="ECO:0000256" key="1">
    <source>
        <dbReference type="SAM" id="MobiDB-lite"/>
    </source>
</evidence>